<keyword evidence="13" id="KW-0963">Cytoplasm</keyword>
<keyword evidence="14" id="KW-0175">Coiled coil</keyword>
<comment type="catalytic activity">
    <reaction evidence="12 13">
        <text>tRNA(Ala) + L-alanine + ATP = L-alanyl-tRNA(Ala) + AMP + diphosphate</text>
        <dbReference type="Rhea" id="RHEA:12540"/>
        <dbReference type="Rhea" id="RHEA-COMP:9657"/>
        <dbReference type="Rhea" id="RHEA-COMP:9923"/>
        <dbReference type="ChEBI" id="CHEBI:30616"/>
        <dbReference type="ChEBI" id="CHEBI:33019"/>
        <dbReference type="ChEBI" id="CHEBI:57972"/>
        <dbReference type="ChEBI" id="CHEBI:78442"/>
        <dbReference type="ChEBI" id="CHEBI:78497"/>
        <dbReference type="ChEBI" id="CHEBI:456215"/>
        <dbReference type="EC" id="6.1.1.7"/>
    </reaction>
</comment>
<dbReference type="HAMAP" id="MF_00036_B">
    <property type="entry name" value="Ala_tRNA_synth_B"/>
    <property type="match status" value="1"/>
</dbReference>
<keyword evidence="4 13" id="KW-0479">Metal-binding</keyword>
<dbReference type="GO" id="GO:0140096">
    <property type="term" value="F:catalytic activity, acting on a protein"/>
    <property type="evidence" value="ECO:0007669"/>
    <property type="project" value="UniProtKB-ARBA"/>
</dbReference>
<evidence type="ECO:0000256" key="8">
    <source>
        <dbReference type="ARBA" id="ARBA00022884"/>
    </source>
</evidence>
<sequence length="879" mass="97437">MQKLGLNELRERYLSFFEGKGHIRMASAPLVPKNDPSLLLINSGMAPLKPYFTGQEEPPGKRVTTCQKCIRTPDIENVGKTARHGTYFEMLGNFSFGDYFKKEAIPWAWEFCTQDLKMPVDKLWVTIYEDDDEAFEIWNKDIGLSPERIVRMGKKDNFWEHGTGPCGPCSEIYFDRGPEKGCGSPDCKVGCECDRYVEFWNNVFTQFNRDENGNYTRLSHPNIDTGMGLERLACISQGVDNLFEVDTVLNILNYICKIAGVQYKKSEKTDISIRVITDHIRSTTMMACDGVLPSNEGRGYVLRRLLRRAARHGRLLGINKPFLYEVAMVVISESKEAYPELSEKAEYIKKVIRIEEERFEATVDQGIVILNEFITEVKEKQQTVLPGEMVFKLHDTYGFPLDLTREIAEENGLGIDEEGFKKEMDAQKKKARDAHNSKDTSAWADSVFDKLDKSLKTVFTGYEETSANARLLYIVRDGEIVETAQEGDEVTIITDVTPFYAESGGQVGDTGMFTTRNAKVVINDCTRTADGKYLHTGAVESGLIETGNQGVLQIDLKRRMAISRNHTTTHLLHKALRTVLGDHVHQAGSLVEPNKLRFDFSHFSAMTPGELKKVEDMTNAAILESMEVDVREMPIDEAKKLGAMALFGEKYGSTVRVVKVEDYSVEFCGGTHLSNTAQAGLVKVLGESGVAAGVRRLEALTGEAAIRYYADREKLLNEVSQALKASPQDSLKKVETLGQELKNAEREIEQLRNRLVSGEADEVISKAAEIKGVKVVTARFDTLDIDGLRNTGDMLKTRLESGVVVLASNYGGKVSFIVTATKDVLAKGVHSGNIIKEVAKTAGGGGGGRPDMAQAGGKDASKINDALKASLAVIDSQIK</sequence>
<dbReference type="GO" id="GO:0005829">
    <property type="term" value="C:cytosol"/>
    <property type="evidence" value="ECO:0007669"/>
    <property type="project" value="TreeGrafter"/>
</dbReference>
<comment type="similarity">
    <text evidence="1 13">Belongs to the class-II aminoacyl-tRNA synthetase family.</text>
</comment>
<organism evidence="16 17">
    <name type="scientific">Ruminiclostridium hungatei</name>
    <name type="common">Clostridium hungatei</name>
    <dbReference type="NCBI Taxonomy" id="48256"/>
    <lineage>
        <taxon>Bacteria</taxon>
        <taxon>Bacillati</taxon>
        <taxon>Bacillota</taxon>
        <taxon>Clostridia</taxon>
        <taxon>Eubacteriales</taxon>
        <taxon>Oscillospiraceae</taxon>
        <taxon>Ruminiclostridium</taxon>
    </lineage>
</organism>
<dbReference type="RefSeq" id="WP_080064280.1">
    <property type="nucleotide sequence ID" value="NZ_MZGX01000010.1"/>
</dbReference>
<evidence type="ECO:0000313" key="16">
    <source>
        <dbReference type="EMBL" id="OPX44284.1"/>
    </source>
</evidence>
<dbReference type="GO" id="GO:0008270">
    <property type="term" value="F:zinc ion binding"/>
    <property type="evidence" value="ECO:0007669"/>
    <property type="project" value="UniProtKB-UniRule"/>
</dbReference>
<dbReference type="Pfam" id="PF01411">
    <property type="entry name" value="tRNA-synt_2c"/>
    <property type="match status" value="1"/>
</dbReference>
<feature type="binding site" evidence="13">
    <location>
        <position position="668"/>
    </location>
    <ligand>
        <name>Zn(2+)</name>
        <dbReference type="ChEBI" id="CHEBI:29105"/>
    </ligand>
</feature>
<comment type="function">
    <text evidence="11 13">Catalyzes the attachment of alanine to tRNA(Ala) in a two-step reaction: alanine is first activated by ATP to form Ala-AMP and then transferred to the acceptor end of tRNA(Ala). Also edits incorrectly charged Ser-tRNA(Ala) and Gly-tRNA(Ala) via its editing domain.</text>
</comment>
<dbReference type="SUPFAM" id="SSF55681">
    <property type="entry name" value="Class II aaRS and biotin synthetases"/>
    <property type="match status" value="1"/>
</dbReference>
<keyword evidence="3 13" id="KW-0436">Ligase</keyword>
<evidence type="ECO:0000256" key="14">
    <source>
        <dbReference type="SAM" id="Coils"/>
    </source>
</evidence>
<evidence type="ECO:0000256" key="12">
    <source>
        <dbReference type="ARBA" id="ARBA00048300"/>
    </source>
</evidence>
<evidence type="ECO:0000256" key="4">
    <source>
        <dbReference type="ARBA" id="ARBA00022723"/>
    </source>
</evidence>
<dbReference type="Pfam" id="PF02272">
    <property type="entry name" value="DHHA1"/>
    <property type="match status" value="1"/>
</dbReference>
<dbReference type="InterPro" id="IPR050058">
    <property type="entry name" value="Ala-tRNA_ligase"/>
</dbReference>
<protein>
    <recommendedName>
        <fullName evidence="13">Alanine--tRNA ligase</fullName>
        <ecNumber evidence="13">6.1.1.7</ecNumber>
    </recommendedName>
    <alternativeName>
        <fullName evidence="13">Alanyl-tRNA synthetase</fullName>
        <shortName evidence="13">AlaRS</shortName>
    </alternativeName>
</protein>
<dbReference type="GO" id="GO:0004813">
    <property type="term" value="F:alanine-tRNA ligase activity"/>
    <property type="evidence" value="ECO:0007669"/>
    <property type="project" value="UniProtKB-UniRule"/>
</dbReference>
<dbReference type="GO" id="GO:0000049">
    <property type="term" value="F:tRNA binding"/>
    <property type="evidence" value="ECO:0007669"/>
    <property type="project" value="UniProtKB-KW"/>
</dbReference>
<dbReference type="Gene3D" id="3.10.310.40">
    <property type="match status" value="1"/>
</dbReference>
<evidence type="ECO:0000256" key="5">
    <source>
        <dbReference type="ARBA" id="ARBA00022741"/>
    </source>
</evidence>
<dbReference type="PANTHER" id="PTHR11777:SF9">
    <property type="entry name" value="ALANINE--TRNA LIGASE, CYTOPLASMIC"/>
    <property type="match status" value="1"/>
</dbReference>
<dbReference type="SMART" id="SM00863">
    <property type="entry name" value="tRNA_SAD"/>
    <property type="match status" value="1"/>
</dbReference>
<keyword evidence="6 13" id="KW-0862">Zinc</keyword>
<reference evidence="16 17" key="1">
    <citation type="submission" date="2017-03" db="EMBL/GenBank/DDBJ databases">
        <title>Genome sequence of Clostridium hungatei DSM 14427.</title>
        <authorList>
            <person name="Poehlein A."/>
            <person name="Daniel R."/>
        </authorList>
    </citation>
    <scope>NUCLEOTIDE SEQUENCE [LARGE SCALE GENOMIC DNA]</scope>
    <source>
        <strain evidence="16 17">DSM 14427</strain>
    </source>
</reference>
<dbReference type="InterPro" id="IPR023033">
    <property type="entry name" value="Ala_tRNA_ligase_euk/bac"/>
</dbReference>
<dbReference type="CDD" id="cd00673">
    <property type="entry name" value="AlaRS_core"/>
    <property type="match status" value="1"/>
</dbReference>
<dbReference type="GO" id="GO:0016740">
    <property type="term" value="F:transferase activity"/>
    <property type="evidence" value="ECO:0007669"/>
    <property type="project" value="UniProtKB-ARBA"/>
</dbReference>
<proteinExistence type="inferred from homology"/>
<dbReference type="PRINTS" id="PR00980">
    <property type="entry name" value="TRNASYNTHALA"/>
</dbReference>
<gene>
    <name evidence="13 16" type="primary">alaS</name>
    <name evidence="16" type="ORF">CLHUN_18380</name>
</gene>
<dbReference type="FunFam" id="3.30.980.10:FF:000004">
    <property type="entry name" value="Alanine--tRNA ligase, cytoplasmic"/>
    <property type="match status" value="1"/>
</dbReference>
<evidence type="ECO:0000259" key="15">
    <source>
        <dbReference type="PROSITE" id="PS50860"/>
    </source>
</evidence>
<dbReference type="NCBIfam" id="TIGR00344">
    <property type="entry name" value="alaS"/>
    <property type="match status" value="1"/>
</dbReference>
<feature type="binding site" evidence="13">
    <location>
        <position position="672"/>
    </location>
    <ligand>
        <name>Zn(2+)</name>
        <dbReference type="ChEBI" id="CHEBI:29105"/>
    </ligand>
</feature>
<evidence type="ECO:0000256" key="11">
    <source>
        <dbReference type="ARBA" id="ARBA00024779"/>
    </source>
</evidence>
<dbReference type="InterPro" id="IPR002318">
    <property type="entry name" value="Ala-tRNA-lgiase_IIc"/>
</dbReference>
<feature type="binding site" evidence="13">
    <location>
        <position position="570"/>
    </location>
    <ligand>
        <name>Zn(2+)</name>
        <dbReference type="ChEBI" id="CHEBI:29105"/>
    </ligand>
</feature>
<comment type="caution">
    <text evidence="16">The sequence shown here is derived from an EMBL/GenBank/DDBJ whole genome shotgun (WGS) entry which is preliminary data.</text>
</comment>
<dbReference type="Proteomes" id="UP000191554">
    <property type="component" value="Unassembled WGS sequence"/>
</dbReference>
<dbReference type="EMBL" id="MZGX01000010">
    <property type="protein sequence ID" value="OPX44284.1"/>
    <property type="molecule type" value="Genomic_DNA"/>
</dbReference>
<name>A0A1V4SKE9_RUMHU</name>
<dbReference type="InterPro" id="IPR018162">
    <property type="entry name" value="Ala-tRNA-ligase_IIc_anticod-bd"/>
</dbReference>
<keyword evidence="17" id="KW-1185">Reference proteome</keyword>
<evidence type="ECO:0000256" key="10">
    <source>
        <dbReference type="ARBA" id="ARBA00023146"/>
    </source>
</evidence>
<dbReference type="InterPro" id="IPR018163">
    <property type="entry name" value="Thr/Ala-tRNA-synth_IIc_edit"/>
</dbReference>
<dbReference type="FunFam" id="3.10.310.40:FF:000001">
    <property type="entry name" value="Alanine--tRNA ligase"/>
    <property type="match status" value="1"/>
</dbReference>
<dbReference type="GO" id="GO:0006419">
    <property type="term" value="P:alanyl-tRNA aminoacylation"/>
    <property type="evidence" value="ECO:0007669"/>
    <property type="project" value="UniProtKB-UniRule"/>
</dbReference>
<dbReference type="GO" id="GO:0002161">
    <property type="term" value="F:aminoacyl-tRNA deacylase activity"/>
    <property type="evidence" value="ECO:0007669"/>
    <property type="project" value="TreeGrafter"/>
</dbReference>
<evidence type="ECO:0000256" key="3">
    <source>
        <dbReference type="ARBA" id="ARBA00022598"/>
    </source>
</evidence>
<keyword evidence="9 13" id="KW-0648">Protein biosynthesis</keyword>
<evidence type="ECO:0000256" key="1">
    <source>
        <dbReference type="ARBA" id="ARBA00008226"/>
    </source>
</evidence>
<keyword evidence="5 13" id="KW-0547">Nucleotide-binding</keyword>
<dbReference type="FunFam" id="3.30.930.10:FF:000004">
    <property type="entry name" value="Alanine--tRNA ligase"/>
    <property type="match status" value="1"/>
</dbReference>
<dbReference type="InterPro" id="IPR018165">
    <property type="entry name" value="Ala-tRNA-synth_IIc_core"/>
</dbReference>
<dbReference type="PROSITE" id="PS50860">
    <property type="entry name" value="AA_TRNA_LIGASE_II_ALA"/>
    <property type="match status" value="1"/>
</dbReference>
<dbReference type="Gene3D" id="3.30.930.10">
    <property type="entry name" value="Bira Bifunctional Protein, Domain 2"/>
    <property type="match status" value="1"/>
</dbReference>
<dbReference type="InterPro" id="IPR009000">
    <property type="entry name" value="Transl_B-barrel_sf"/>
</dbReference>
<dbReference type="GO" id="GO:0005524">
    <property type="term" value="F:ATP binding"/>
    <property type="evidence" value="ECO:0007669"/>
    <property type="project" value="UniProtKB-UniRule"/>
</dbReference>
<keyword evidence="7 13" id="KW-0067">ATP-binding</keyword>
<evidence type="ECO:0000256" key="13">
    <source>
        <dbReference type="HAMAP-Rule" id="MF_00036"/>
    </source>
</evidence>
<dbReference type="InterPro" id="IPR012947">
    <property type="entry name" value="tRNA_SAD"/>
</dbReference>
<dbReference type="OrthoDB" id="9803884at2"/>
<dbReference type="FunFam" id="3.30.54.20:FF:000001">
    <property type="entry name" value="Alanine--tRNA ligase"/>
    <property type="match status" value="1"/>
</dbReference>
<comment type="cofactor">
    <cofactor evidence="13">
        <name>Zn(2+)</name>
        <dbReference type="ChEBI" id="CHEBI:29105"/>
    </cofactor>
    <text evidence="13">Binds 1 zinc ion per subunit.</text>
</comment>
<dbReference type="EC" id="6.1.1.7" evidence="13"/>
<comment type="subcellular location">
    <subcellularLocation>
        <location evidence="13">Cytoplasm</location>
    </subcellularLocation>
</comment>
<evidence type="ECO:0000256" key="6">
    <source>
        <dbReference type="ARBA" id="ARBA00022833"/>
    </source>
</evidence>
<dbReference type="SUPFAM" id="SSF55186">
    <property type="entry name" value="ThrRS/AlaRS common domain"/>
    <property type="match status" value="1"/>
</dbReference>
<evidence type="ECO:0000313" key="17">
    <source>
        <dbReference type="Proteomes" id="UP000191554"/>
    </source>
</evidence>
<evidence type="ECO:0000256" key="2">
    <source>
        <dbReference type="ARBA" id="ARBA00022555"/>
    </source>
</evidence>
<evidence type="ECO:0000256" key="9">
    <source>
        <dbReference type="ARBA" id="ARBA00022917"/>
    </source>
</evidence>
<dbReference type="Gene3D" id="6.10.250.550">
    <property type="match status" value="1"/>
</dbReference>
<accession>A0A1V4SKE9</accession>
<feature type="domain" description="Alanyl-transfer RNA synthetases family profile" evidence="15">
    <location>
        <begin position="4"/>
        <end position="711"/>
    </location>
</feature>
<keyword evidence="8 13" id="KW-0694">RNA-binding</keyword>
<keyword evidence="10 13" id="KW-0030">Aminoacyl-tRNA synthetase</keyword>
<dbReference type="Gene3D" id="2.40.30.130">
    <property type="match status" value="1"/>
</dbReference>
<dbReference type="AlphaFoldDB" id="A0A1V4SKE9"/>
<dbReference type="SUPFAM" id="SSF101353">
    <property type="entry name" value="Putative anticodon-binding domain of alanyl-tRNA synthetase (AlaRS)"/>
    <property type="match status" value="1"/>
</dbReference>
<keyword evidence="2 13" id="KW-0820">tRNA-binding</keyword>
<comment type="domain">
    <text evidence="13">Consists of three domains; the N-terminal catalytic domain, the editing domain and the C-terminal C-Ala domain. The editing domain removes incorrectly charged amino acids, while the C-Ala domain, along with tRNA(Ala), serves as a bridge to cooperatively bring together the editing and aminoacylation centers thus stimulating deacylation of misacylated tRNAs.</text>
</comment>
<dbReference type="PANTHER" id="PTHR11777">
    <property type="entry name" value="ALANYL-TRNA SYNTHETASE"/>
    <property type="match status" value="1"/>
</dbReference>
<dbReference type="InterPro" id="IPR003156">
    <property type="entry name" value="DHHA1_dom"/>
</dbReference>
<dbReference type="Gene3D" id="3.30.980.10">
    <property type="entry name" value="Threonyl-trna Synthetase, Chain A, domain 2"/>
    <property type="match status" value="1"/>
</dbReference>
<dbReference type="STRING" id="48256.CLHUN_18380"/>
<dbReference type="Pfam" id="PF07973">
    <property type="entry name" value="tRNA_SAD"/>
    <property type="match status" value="1"/>
</dbReference>
<feature type="binding site" evidence="13">
    <location>
        <position position="566"/>
    </location>
    <ligand>
        <name>Zn(2+)</name>
        <dbReference type="ChEBI" id="CHEBI:29105"/>
    </ligand>
</feature>
<dbReference type="InterPro" id="IPR018164">
    <property type="entry name" value="Ala-tRNA-synth_IIc_N"/>
</dbReference>
<dbReference type="SUPFAM" id="SSF50447">
    <property type="entry name" value="Translation proteins"/>
    <property type="match status" value="1"/>
</dbReference>
<dbReference type="Gene3D" id="3.30.54.20">
    <property type="match status" value="1"/>
</dbReference>
<feature type="coiled-coil region" evidence="14">
    <location>
        <begin position="734"/>
        <end position="761"/>
    </location>
</feature>
<dbReference type="InterPro" id="IPR045864">
    <property type="entry name" value="aa-tRNA-synth_II/BPL/LPL"/>
</dbReference>
<evidence type="ECO:0000256" key="7">
    <source>
        <dbReference type="ARBA" id="ARBA00022840"/>
    </source>
</evidence>